<dbReference type="RefSeq" id="WP_154678685.1">
    <property type="nucleotide sequence ID" value="NZ_CP046115.1"/>
</dbReference>
<dbReference type="OrthoDB" id="6631696at2"/>
<proteinExistence type="predicted"/>
<dbReference type="EMBL" id="CP046115">
    <property type="protein sequence ID" value="QGN36129.1"/>
    <property type="molecule type" value="Genomic_DNA"/>
</dbReference>
<sequence length="182" mass="21028">MNYHFISDDSFFMSSVRILYDKKDVKSFFHNINEESKLFFPQPGDVVVVVVNNVLQRSRIIKNPMLLRCRLIVIMDIPMIPSRLDYFPWLLPKNISIEAFLAVMQKAVRSVIYRGEVSCKTLRMFEDLCNGKSASRLSGEVGIPIKSVYRIKQNIFREYGLLNCNSVGILLCRDILSMKVPI</sequence>
<organism evidence="1 2">
    <name type="scientific">Klebsiella oxytoca</name>
    <dbReference type="NCBI Taxonomy" id="571"/>
    <lineage>
        <taxon>Bacteria</taxon>
        <taxon>Pseudomonadati</taxon>
        <taxon>Pseudomonadota</taxon>
        <taxon>Gammaproteobacteria</taxon>
        <taxon>Enterobacterales</taxon>
        <taxon>Enterobacteriaceae</taxon>
        <taxon>Klebsiella/Raoultella group</taxon>
        <taxon>Klebsiella</taxon>
    </lineage>
</organism>
<reference evidence="1 2" key="1">
    <citation type="submission" date="2019-11" db="EMBL/GenBank/DDBJ databases">
        <title>Isolation and Application of One Kind of P-Hydroxybenzoic Acid Degrading Bacterium in Mitigating Cropping Obstacle of Cucumber.</title>
        <authorList>
            <person name="Wu F."/>
            <person name="An Y."/>
        </authorList>
    </citation>
    <scope>NUCLEOTIDE SEQUENCE [LARGE SCALE GENOMIC DNA]</scope>
    <source>
        <strain evidence="1 2">P620</strain>
    </source>
</reference>
<gene>
    <name evidence="1" type="ORF">GJ746_01890</name>
</gene>
<evidence type="ECO:0000313" key="1">
    <source>
        <dbReference type="EMBL" id="QGN36129.1"/>
    </source>
</evidence>
<evidence type="ECO:0000313" key="2">
    <source>
        <dbReference type="Proteomes" id="UP000427108"/>
    </source>
</evidence>
<protein>
    <recommendedName>
        <fullName evidence="3">LuxR family transcriptional regulator</fullName>
    </recommendedName>
</protein>
<evidence type="ECO:0008006" key="3">
    <source>
        <dbReference type="Google" id="ProtNLM"/>
    </source>
</evidence>
<dbReference type="AlphaFoldDB" id="A0A6B8MN12"/>
<accession>A0A6B8MN12</accession>
<name>A0A6B8MN12_KLEOX</name>
<dbReference type="Proteomes" id="UP000427108">
    <property type="component" value="Chromosome"/>
</dbReference>